<protein>
    <recommendedName>
        <fullName evidence="2">SAP domain-containing protein</fullName>
    </recommendedName>
</protein>
<dbReference type="InterPro" id="IPR003034">
    <property type="entry name" value="SAP_dom"/>
</dbReference>
<dbReference type="AlphaFoldDB" id="A0A6V3T944"/>
<name>A0A6V3T944_9EUKA</name>
<dbReference type="Gene3D" id="1.10.720.30">
    <property type="entry name" value="SAP domain"/>
    <property type="match status" value="1"/>
</dbReference>
<dbReference type="Pfam" id="PF02037">
    <property type="entry name" value="SAP"/>
    <property type="match status" value="1"/>
</dbReference>
<dbReference type="SUPFAM" id="SSF68906">
    <property type="entry name" value="SAP domain"/>
    <property type="match status" value="1"/>
</dbReference>
<proteinExistence type="predicted"/>
<evidence type="ECO:0000259" key="2">
    <source>
        <dbReference type="PROSITE" id="PS50800"/>
    </source>
</evidence>
<feature type="compositionally biased region" description="Acidic residues" evidence="1">
    <location>
        <begin position="403"/>
        <end position="415"/>
    </location>
</feature>
<feature type="region of interest" description="Disordered" evidence="1">
    <location>
        <begin position="403"/>
        <end position="442"/>
    </location>
</feature>
<dbReference type="EMBL" id="HBIV01045485">
    <property type="protein sequence ID" value="CAE0680116.1"/>
    <property type="molecule type" value="Transcribed_RNA"/>
</dbReference>
<organism evidence="3">
    <name type="scientific">Lotharella globosa</name>
    <dbReference type="NCBI Taxonomy" id="91324"/>
    <lineage>
        <taxon>Eukaryota</taxon>
        <taxon>Sar</taxon>
        <taxon>Rhizaria</taxon>
        <taxon>Cercozoa</taxon>
        <taxon>Chlorarachniophyceae</taxon>
        <taxon>Lotharella</taxon>
    </lineage>
</organism>
<feature type="compositionally biased region" description="Basic and acidic residues" evidence="1">
    <location>
        <begin position="431"/>
        <end position="442"/>
    </location>
</feature>
<dbReference type="InterPro" id="IPR036361">
    <property type="entry name" value="SAP_dom_sf"/>
</dbReference>
<dbReference type="SMART" id="SM00513">
    <property type="entry name" value="SAP"/>
    <property type="match status" value="1"/>
</dbReference>
<reference evidence="3" key="1">
    <citation type="submission" date="2021-01" db="EMBL/GenBank/DDBJ databases">
        <authorList>
            <person name="Corre E."/>
            <person name="Pelletier E."/>
            <person name="Niang G."/>
            <person name="Scheremetjew M."/>
            <person name="Finn R."/>
            <person name="Kale V."/>
            <person name="Holt S."/>
            <person name="Cochrane G."/>
            <person name="Meng A."/>
            <person name="Brown T."/>
            <person name="Cohen L."/>
        </authorList>
    </citation>
    <scope>NUCLEOTIDE SEQUENCE</scope>
    <source>
        <strain evidence="3">CCCM811</strain>
    </source>
</reference>
<feature type="compositionally biased region" description="Basic residues" evidence="1">
    <location>
        <begin position="15"/>
        <end position="24"/>
    </location>
</feature>
<dbReference type="PROSITE" id="PS50800">
    <property type="entry name" value="SAP"/>
    <property type="match status" value="1"/>
</dbReference>
<feature type="domain" description="SAP" evidence="2">
    <location>
        <begin position="179"/>
        <end position="213"/>
    </location>
</feature>
<dbReference type="Gene3D" id="2.30.30.140">
    <property type="match status" value="2"/>
</dbReference>
<dbReference type="InterPro" id="IPR016197">
    <property type="entry name" value="Chromo-like_dom_sf"/>
</dbReference>
<evidence type="ECO:0000256" key="1">
    <source>
        <dbReference type="SAM" id="MobiDB-lite"/>
    </source>
</evidence>
<feature type="region of interest" description="Disordered" evidence="1">
    <location>
        <begin position="1"/>
        <end position="50"/>
    </location>
</feature>
<dbReference type="SUPFAM" id="SSF54160">
    <property type="entry name" value="Chromo domain-like"/>
    <property type="match status" value="2"/>
</dbReference>
<gene>
    <name evidence="3" type="ORF">LGLO00237_LOCUS31902</name>
</gene>
<accession>A0A6V3T944</accession>
<dbReference type="CDD" id="cd20104">
    <property type="entry name" value="MBT_PHF20L1-like"/>
    <property type="match status" value="1"/>
</dbReference>
<evidence type="ECO:0000313" key="3">
    <source>
        <dbReference type="EMBL" id="CAE0680116.1"/>
    </source>
</evidence>
<sequence length="468" mass="54619">MKRRRLRQTRETQKRQRVTRSQTARKRERDKPSQSSWQASTMADDGKKPSAEDFQRWRQHLRRYLVENKCNYDLVCSFDTIMNNIDRREKFQLLWELDFTSCLKPCLDYLTALDLTTLACCSSWLHVTLRGVTGGRIKKIVGGSGWKLPKQVILPYTQGKKEGIHKMKFCVDGNPDEAYHSQTVVNLRRALRSRGLPTKGRKTELVSRLKENDEARTIIPRTPRNLRYLWEREWLQPFYVDQWVDVKDTTENWLEAQIIDVDGEHVAIHYKGWKTKYDEWLDLSRGSPDWDRIARPLSRFHDHPEPHPRHKEFADWLQTGFMYKFTEPVIMVHDTTEKWVEASVIGYRTWYPNCAQVRVTYHGWDKKYDEWIDITSYRLAPQPAFPPAETLFAQAAAAQLAEEAADDGAVAEEADAAPSTGDTGAPSRRSARSDSRSAEEDDMLLRRWAEGIRDMQRPPQRTGVAVNY</sequence>